<keyword evidence="1" id="KW-1133">Transmembrane helix</keyword>
<comment type="caution">
    <text evidence="5">The sequence shown here is derived from an EMBL/GenBank/DDBJ whole genome shotgun (WGS) entry which is preliminary data.</text>
</comment>
<feature type="transmembrane region" description="Helical" evidence="1">
    <location>
        <begin position="5"/>
        <end position="27"/>
    </location>
</feature>
<evidence type="ECO:0000256" key="1">
    <source>
        <dbReference type="SAM" id="Phobius"/>
    </source>
</evidence>
<proteinExistence type="predicted"/>
<reference evidence="5" key="1">
    <citation type="submission" date="2020-04" db="EMBL/GenBank/DDBJ databases">
        <authorList>
            <person name="Zhang T."/>
        </authorList>
    </citation>
    <scope>NUCLEOTIDE SEQUENCE</scope>
    <source>
        <strain evidence="5">HKST-UBA01</strain>
    </source>
</reference>
<dbReference type="PANTHER" id="PTHR36153">
    <property type="entry name" value="INNER MEMBRANE PROTEIN-RELATED"/>
    <property type="match status" value="1"/>
</dbReference>
<dbReference type="SUPFAM" id="SSF52540">
    <property type="entry name" value="P-loop containing nucleoside triphosphate hydrolases"/>
    <property type="match status" value="1"/>
</dbReference>
<name>A0A956RP59_UNCEI</name>
<dbReference type="InterPro" id="IPR017731">
    <property type="entry name" value="TssM1-like"/>
</dbReference>
<organism evidence="5 6">
    <name type="scientific">Eiseniibacteriota bacterium</name>
    <dbReference type="NCBI Taxonomy" id="2212470"/>
    <lineage>
        <taxon>Bacteria</taxon>
        <taxon>Candidatus Eiseniibacteriota</taxon>
    </lineage>
</organism>
<feature type="domain" description="IcmF-related" evidence="3">
    <location>
        <begin position="492"/>
        <end position="779"/>
    </location>
</feature>
<evidence type="ECO:0000313" key="5">
    <source>
        <dbReference type="EMBL" id="MCA9727092.1"/>
    </source>
</evidence>
<evidence type="ECO:0000313" key="6">
    <source>
        <dbReference type="Proteomes" id="UP000697710"/>
    </source>
</evidence>
<dbReference type="Pfam" id="PF06761">
    <property type="entry name" value="IcmF-related"/>
    <property type="match status" value="1"/>
</dbReference>
<protein>
    <submittedName>
        <fullName evidence="5">Type VI secretion system membrane subunit TssM</fullName>
    </submittedName>
</protein>
<evidence type="ECO:0000259" key="2">
    <source>
        <dbReference type="Pfam" id="PF06744"/>
    </source>
</evidence>
<dbReference type="InterPro" id="IPR053156">
    <property type="entry name" value="T6SS_TssM-like"/>
</dbReference>
<sequence>MFVTLLLRTLLPFGVPILLILVVIFMARSRFPVLQRIPLWMWLAAIGLILVIWGLVLFLRWRKEKADAAAIEEGIMEAAGGTDVAPARRAELDQIRKGLDEAIASLKQGPQGKKALYTIPWYMIIGPPAIGKTTAILNSGLNFPAMTTAKRLRGQGGTRNCDWWFSTDAILLDTAGRYAQSADRSETEGEWFGFLDLLKRHRKKSPINGLILGYSAETLVEQSEDRIINDARELRQRVDEIMTRTGFSFPVYVLFTKCDLIAGFSDFFASFSPVERQQVFGTTFPAPPDPRVRPAELFLQEFDRMAERLRDLRVRRLSTAGRGEGWGRVFMFPEEFVALRPKLHLFVETLFEPNPFSVDQPLFRGTYFSSGKQIGTPFDAVVQRIQTILGGGSGEAFVEEQEEKDDAYFVRDLFSKILRTDQDLTRQSRSGSRRWLRVRLALSAVALVLALGISGLIFSSYARLGSRMADTQKTVAQFDQQSGDLAPDVETLDSLHQLREKVAGSWRAWPLTVADNVRDAGREIYLDALRQRVLQPIEDDVADQLSYPEDLDGDQIRRMLRAELLLLYPERKGEIGDEKDLTDALFVFGIEDAKDHPDSRPEFQDMSKDFLDAGLPLREPDERAREVAAGARGLRRTHSPDAFFQAVVAGASREIPDLTFEHLAGSEDILSTDEVIESAFTKGGWNSYVSERFNNVDKVISADNQIITLAGEAPAETVPKKEDLIELYTQAFPVEWAEFLESVRMRTYSNCDGARDDFKTLKASRNSPLLQLFRELGQEADFGMREKDLAEVAKTLEPIKGFSEAPEGDRAPVSDYREALSNIEDQIAQCSEDEKFTFDPAVFRKASSDLDDFFDAYPGDELTDAMHKLLLRPIEAAQGLLERGKHKAVVGEADSKWDKDVLGPYRSGIAGKYPFTKGAGAASVTAITDLMKAGGALDAYHDVLESSELNPGSNTAAAFKAAESIRGSLIEGGGLSTAFRVELMAPRSLGPQGDKNLPILDRTTLIINGESLVRRSSNRSMNVTWSSGAPDNTCAISIEHTEGNQRLGEIRQEGSLWSWFELVDKARVTRDGNDYTLTWEFPDAEIAVDCRLTMHDGGECPFVEKSTFRRFSLPTSPLN</sequence>
<gene>
    <name evidence="5" type="primary">tssM</name>
    <name evidence="5" type="ORF">KC729_05360</name>
</gene>
<feature type="domain" description="Type VI secretion system IcmF C-terminal" evidence="2">
    <location>
        <begin position="1001"/>
        <end position="1089"/>
    </location>
</feature>
<dbReference type="InterPro" id="IPR010623">
    <property type="entry name" value="IcmF_C"/>
</dbReference>
<dbReference type="NCBIfam" id="TIGR03348">
    <property type="entry name" value="VI_IcmF"/>
    <property type="match status" value="1"/>
</dbReference>
<accession>A0A956RP59</accession>
<keyword evidence="1" id="KW-0812">Transmembrane</keyword>
<dbReference type="InterPro" id="IPR009612">
    <property type="entry name" value="IcmF-rel"/>
</dbReference>
<feature type="domain" description="Type VI secretion system component TssM1 N-terminal" evidence="4">
    <location>
        <begin position="186"/>
        <end position="445"/>
    </location>
</feature>
<dbReference type="Pfam" id="PF14331">
    <property type="entry name" value="IcmF-related_N"/>
    <property type="match status" value="1"/>
</dbReference>
<keyword evidence="1" id="KW-0472">Membrane</keyword>
<dbReference type="Proteomes" id="UP000697710">
    <property type="component" value="Unassembled WGS sequence"/>
</dbReference>
<dbReference type="PANTHER" id="PTHR36153:SF1">
    <property type="entry name" value="TYPE VI SECRETION SYSTEM COMPONENT TSSM1"/>
    <property type="match status" value="1"/>
</dbReference>
<dbReference type="InterPro" id="IPR025743">
    <property type="entry name" value="TssM1_N"/>
</dbReference>
<dbReference type="InterPro" id="IPR027417">
    <property type="entry name" value="P-loop_NTPase"/>
</dbReference>
<evidence type="ECO:0000259" key="3">
    <source>
        <dbReference type="Pfam" id="PF06761"/>
    </source>
</evidence>
<dbReference type="EMBL" id="JAGQHR010000108">
    <property type="protein sequence ID" value="MCA9727092.1"/>
    <property type="molecule type" value="Genomic_DNA"/>
</dbReference>
<reference evidence="5" key="2">
    <citation type="journal article" date="2021" name="Microbiome">
        <title>Successional dynamics and alternative stable states in a saline activated sludge microbial community over 9 years.</title>
        <authorList>
            <person name="Wang Y."/>
            <person name="Ye J."/>
            <person name="Ju F."/>
            <person name="Liu L."/>
            <person name="Boyd J.A."/>
            <person name="Deng Y."/>
            <person name="Parks D.H."/>
            <person name="Jiang X."/>
            <person name="Yin X."/>
            <person name="Woodcroft B.J."/>
            <person name="Tyson G.W."/>
            <person name="Hugenholtz P."/>
            <person name="Polz M.F."/>
            <person name="Zhang T."/>
        </authorList>
    </citation>
    <scope>NUCLEOTIDE SEQUENCE</scope>
    <source>
        <strain evidence="5">HKST-UBA01</strain>
    </source>
</reference>
<feature type="transmembrane region" description="Helical" evidence="1">
    <location>
        <begin position="39"/>
        <end position="59"/>
    </location>
</feature>
<dbReference type="AlphaFoldDB" id="A0A956RP59"/>
<feature type="transmembrane region" description="Helical" evidence="1">
    <location>
        <begin position="436"/>
        <end position="458"/>
    </location>
</feature>
<dbReference type="Pfam" id="PF06744">
    <property type="entry name" value="IcmF_C"/>
    <property type="match status" value="1"/>
</dbReference>
<evidence type="ECO:0000259" key="4">
    <source>
        <dbReference type="Pfam" id="PF14331"/>
    </source>
</evidence>